<evidence type="ECO:0000256" key="4">
    <source>
        <dbReference type="ARBA" id="ARBA00022741"/>
    </source>
</evidence>
<evidence type="ECO:0000256" key="9">
    <source>
        <dbReference type="SAM" id="MobiDB-lite"/>
    </source>
</evidence>
<evidence type="ECO:0000256" key="5">
    <source>
        <dbReference type="ARBA" id="ARBA00022777"/>
    </source>
</evidence>
<organism evidence="12">
    <name type="scientific">Gongylonema pulchrum</name>
    <dbReference type="NCBI Taxonomy" id="637853"/>
    <lineage>
        <taxon>Eukaryota</taxon>
        <taxon>Metazoa</taxon>
        <taxon>Ecdysozoa</taxon>
        <taxon>Nematoda</taxon>
        <taxon>Chromadorea</taxon>
        <taxon>Rhabditida</taxon>
        <taxon>Spirurina</taxon>
        <taxon>Spiruromorpha</taxon>
        <taxon>Spiruroidea</taxon>
        <taxon>Gongylonematidae</taxon>
        <taxon>Gongylonema</taxon>
    </lineage>
</organism>
<evidence type="ECO:0000313" key="11">
    <source>
        <dbReference type="Proteomes" id="UP000271098"/>
    </source>
</evidence>
<accession>A0A183DCI1</accession>
<dbReference type="EC" id="2.7.11.1" evidence="1"/>
<reference evidence="12" key="1">
    <citation type="submission" date="2016-06" db="UniProtKB">
        <authorList>
            <consortium name="WormBaseParasite"/>
        </authorList>
    </citation>
    <scope>IDENTIFICATION</scope>
</reference>
<keyword evidence="4" id="KW-0547">Nucleotide-binding</keyword>
<sequence>MENEQEEVLGSDDEEQEDPKDYRKGGYHPVAIGDVFNGRYHVIRKMGWGHFSTVWLCWDTVQTRFVAMKIVKSAEHYTEAALDEIKVRLVFIACFVYEWIPFE</sequence>
<evidence type="ECO:0000256" key="7">
    <source>
        <dbReference type="ARBA" id="ARBA00047899"/>
    </source>
</evidence>
<evidence type="ECO:0000256" key="2">
    <source>
        <dbReference type="ARBA" id="ARBA00022527"/>
    </source>
</evidence>
<dbReference type="InterPro" id="IPR011009">
    <property type="entry name" value="Kinase-like_dom_sf"/>
</dbReference>
<keyword evidence="6" id="KW-0067">ATP-binding</keyword>
<dbReference type="GO" id="GO:0004674">
    <property type="term" value="F:protein serine/threonine kinase activity"/>
    <property type="evidence" value="ECO:0007669"/>
    <property type="project" value="UniProtKB-KW"/>
</dbReference>
<dbReference type="InterPro" id="IPR051334">
    <property type="entry name" value="SRPK"/>
</dbReference>
<keyword evidence="11" id="KW-1185">Reference proteome</keyword>
<protein>
    <recommendedName>
        <fullName evidence="1">non-specific serine/threonine protein kinase</fullName>
        <ecNumber evidence="1">2.7.11.1</ecNumber>
    </recommendedName>
</protein>
<name>A0A183DCI1_9BILA</name>
<dbReference type="GO" id="GO:0000245">
    <property type="term" value="P:spliceosomal complex assembly"/>
    <property type="evidence" value="ECO:0007669"/>
    <property type="project" value="TreeGrafter"/>
</dbReference>
<reference evidence="10 11" key="2">
    <citation type="submission" date="2018-11" db="EMBL/GenBank/DDBJ databases">
        <authorList>
            <consortium name="Pathogen Informatics"/>
        </authorList>
    </citation>
    <scope>NUCLEOTIDE SEQUENCE [LARGE SCALE GENOMIC DNA]</scope>
</reference>
<keyword evidence="5" id="KW-0418">Kinase</keyword>
<evidence type="ECO:0000256" key="1">
    <source>
        <dbReference type="ARBA" id="ARBA00012513"/>
    </source>
</evidence>
<keyword evidence="3" id="KW-0808">Transferase</keyword>
<dbReference type="PANTHER" id="PTHR47634">
    <property type="entry name" value="PROTEIN KINASE DOMAIN-CONTAINING PROTEIN-RELATED"/>
    <property type="match status" value="1"/>
</dbReference>
<feature type="compositionally biased region" description="Acidic residues" evidence="9">
    <location>
        <begin position="1"/>
        <end position="18"/>
    </location>
</feature>
<dbReference type="GO" id="GO:0005737">
    <property type="term" value="C:cytoplasm"/>
    <property type="evidence" value="ECO:0007669"/>
    <property type="project" value="TreeGrafter"/>
</dbReference>
<evidence type="ECO:0000313" key="10">
    <source>
        <dbReference type="EMBL" id="VDK54660.1"/>
    </source>
</evidence>
<dbReference type="GO" id="GO:0005634">
    <property type="term" value="C:nucleus"/>
    <property type="evidence" value="ECO:0007669"/>
    <property type="project" value="TreeGrafter"/>
</dbReference>
<proteinExistence type="predicted"/>
<dbReference type="PANTHER" id="PTHR47634:SF9">
    <property type="entry name" value="PROTEIN KINASE DOMAIN-CONTAINING PROTEIN-RELATED"/>
    <property type="match status" value="1"/>
</dbReference>
<dbReference type="GO" id="GO:0050684">
    <property type="term" value="P:regulation of mRNA processing"/>
    <property type="evidence" value="ECO:0007669"/>
    <property type="project" value="TreeGrafter"/>
</dbReference>
<dbReference type="GO" id="GO:0005524">
    <property type="term" value="F:ATP binding"/>
    <property type="evidence" value="ECO:0007669"/>
    <property type="project" value="UniProtKB-KW"/>
</dbReference>
<dbReference type="FunFam" id="3.30.200.20:FF:000770">
    <property type="entry name" value="SRSF protein kinase 2"/>
    <property type="match status" value="1"/>
</dbReference>
<evidence type="ECO:0000313" key="12">
    <source>
        <dbReference type="WBParaSite" id="GPUH_0000643101-mRNA-1"/>
    </source>
</evidence>
<dbReference type="Proteomes" id="UP000271098">
    <property type="component" value="Unassembled WGS sequence"/>
</dbReference>
<dbReference type="EMBL" id="UYRT01015046">
    <property type="protein sequence ID" value="VDK54660.1"/>
    <property type="molecule type" value="Genomic_DNA"/>
</dbReference>
<keyword evidence="2" id="KW-0723">Serine/threonine-protein kinase</keyword>
<feature type="region of interest" description="Disordered" evidence="9">
    <location>
        <begin position="1"/>
        <end position="26"/>
    </location>
</feature>
<comment type="catalytic activity">
    <reaction evidence="8">
        <text>L-seryl-[protein] + ATP = O-phospho-L-seryl-[protein] + ADP + H(+)</text>
        <dbReference type="Rhea" id="RHEA:17989"/>
        <dbReference type="Rhea" id="RHEA-COMP:9863"/>
        <dbReference type="Rhea" id="RHEA-COMP:11604"/>
        <dbReference type="ChEBI" id="CHEBI:15378"/>
        <dbReference type="ChEBI" id="CHEBI:29999"/>
        <dbReference type="ChEBI" id="CHEBI:30616"/>
        <dbReference type="ChEBI" id="CHEBI:83421"/>
        <dbReference type="ChEBI" id="CHEBI:456216"/>
        <dbReference type="EC" id="2.7.11.1"/>
    </reaction>
</comment>
<dbReference type="SUPFAM" id="SSF56112">
    <property type="entry name" value="Protein kinase-like (PK-like)"/>
    <property type="match status" value="1"/>
</dbReference>
<evidence type="ECO:0000256" key="3">
    <source>
        <dbReference type="ARBA" id="ARBA00022679"/>
    </source>
</evidence>
<dbReference type="Gene3D" id="3.30.200.20">
    <property type="entry name" value="Phosphorylase Kinase, domain 1"/>
    <property type="match status" value="1"/>
</dbReference>
<comment type="catalytic activity">
    <reaction evidence="7">
        <text>L-threonyl-[protein] + ATP = O-phospho-L-threonyl-[protein] + ADP + H(+)</text>
        <dbReference type="Rhea" id="RHEA:46608"/>
        <dbReference type="Rhea" id="RHEA-COMP:11060"/>
        <dbReference type="Rhea" id="RHEA-COMP:11605"/>
        <dbReference type="ChEBI" id="CHEBI:15378"/>
        <dbReference type="ChEBI" id="CHEBI:30013"/>
        <dbReference type="ChEBI" id="CHEBI:30616"/>
        <dbReference type="ChEBI" id="CHEBI:61977"/>
        <dbReference type="ChEBI" id="CHEBI:456216"/>
        <dbReference type="EC" id="2.7.11.1"/>
    </reaction>
</comment>
<dbReference type="WBParaSite" id="GPUH_0000643101-mRNA-1">
    <property type="protein sequence ID" value="GPUH_0000643101-mRNA-1"/>
    <property type="gene ID" value="GPUH_0000643101"/>
</dbReference>
<evidence type="ECO:0000256" key="6">
    <source>
        <dbReference type="ARBA" id="ARBA00022840"/>
    </source>
</evidence>
<gene>
    <name evidence="10" type="ORF">GPUH_LOCUS6422</name>
</gene>
<evidence type="ECO:0000256" key="8">
    <source>
        <dbReference type="ARBA" id="ARBA00048679"/>
    </source>
</evidence>
<dbReference type="AlphaFoldDB" id="A0A183DCI1"/>
<dbReference type="OrthoDB" id="2649at2759"/>